<dbReference type="Pfam" id="PF20108">
    <property type="entry name" value="DUF6498"/>
    <property type="match status" value="1"/>
</dbReference>
<feature type="transmembrane region" description="Helical" evidence="1">
    <location>
        <begin position="44"/>
        <end position="66"/>
    </location>
</feature>
<keyword evidence="3" id="KW-1185">Reference proteome</keyword>
<evidence type="ECO:0000256" key="1">
    <source>
        <dbReference type="SAM" id="Phobius"/>
    </source>
</evidence>
<dbReference type="OrthoDB" id="169315at2157"/>
<dbReference type="EMBL" id="FOPZ01000011">
    <property type="protein sequence ID" value="SFH59532.1"/>
    <property type="molecule type" value="Genomic_DNA"/>
</dbReference>
<keyword evidence="1" id="KW-0812">Transmembrane</keyword>
<accession>A0A1I3BBA7</accession>
<reference evidence="2 3" key="1">
    <citation type="submission" date="2016-10" db="EMBL/GenBank/DDBJ databases">
        <authorList>
            <person name="Varghese N."/>
            <person name="Submissions S."/>
        </authorList>
    </citation>
    <scope>NUCLEOTIDE SEQUENCE [LARGE SCALE GENOMIC DNA]</scope>
    <source>
        <strain evidence="2 3">CGMCC 1.6377</strain>
    </source>
</reference>
<dbReference type="Proteomes" id="UP000323537">
    <property type="component" value="Unassembled WGS sequence"/>
</dbReference>
<feature type="transmembrane region" description="Helical" evidence="1">
    <location>
        <begin position="129"/>
        <end position="151"/>
    </location>
</feature>
<name>A0A1I3BBA7_9EURY</name>
<protein>
    <submittedName>
        <fullName evidence="2">Uncharacterized protein</fullName>
    </submittedName>
</protein>
<gene>
    <name evidence="2" type="ORF">SAMN04488066_11130</name>
</gene>
<dbReference type="InterPro" id="IPR045466">
    <property type="entry name" value="DUF6498"/>
</dbReference>
<feature type="transmembrane region" description="Helical" evidence="1">
    <location>
        <begin position="179"/>
        <end position="202"/>
    </location>
</feature>
<dbReference type="AlphaFoldDB" id="A0A1I3BBA7"/>
<sequence length="245" mass="26738">MPTEVEETLSNGLGVASDDGSVLVTHLFLAVGIVFFRWDLREVVLIYLIDVAVTFVLFGTVALFAARPVDDGEAEKWREEPTPLEVAPFLPPLYKRNVGLVASELFRGGFFFCFFAAMALSLFEWTLSSLLSTSVGVAILAVCGSQLMRVWRQFLADGSYRDRSPGDAIEVALRPIGRLVVIALYVIAPITAALGFTLILLLDVESTAALPYGDTIVLLAYVVPVGAASVWLRNDRFEIGLQYGN</sequence>
<dbReference type="RefSeq" id="WP_149784654.1">
    <property type="nucleotide sequence ID" value="NZ_BAAADP010000001.1"/>
</dbReference>
<evidence type="ECO:0000313" key="2">
    <source>
        <dbReference type="EMBL" id="SFH59532.1"/>
    </source>
</evidence>
<keyword evidence="1" id="KW-1133">Transmembrane helix</keyword>
<organism evidence="2 3">
    <name type="scientific">Halorubrum aquaticum</name>
    <dbReference type="NCBI Taxonomy" id="387340"/>
    <lineage>
        <taxon>Archaea</taxon>
        <taxon>Methanobacteriati</taxon>
        <taxon>Methanobacteriota</taxon>
        <taxon>Stenosarchaea group</taxon>
        <taxon>Halobacteria</taxon>
        <taxon>Halobacteriales</taxon>
        <taxon>Haloferacaceae</taxon>
        <taxon>Halorubrum</taxon>
    </lineage>
</organism>
<evidence type="ECO:0000313" key="3">
    <source>
        <dbReference type="Proteomes" id="UP000323537"/>
    </source>
</evidence>
<keyword evidence="1" id="KW-0472">Membrane</keyword>
<feature type="transmembrane region" description="Helical" evidence="1">
    <location>
        <begin position="20"/>
        <end position="38"/>
    </location>
</feature>
<feature type="transmembrane region" description="Helical" evidence="1">
    <location>
        <begin position="208"/>
        <end position="232"/>
    </location>
</feature>
<proteinExistence type="predicted"/>